<evidence type="ECO:0000313" key="2">
    <source>
        <dbReference type="Proteomes" id="UP000652761"/>
    </source>
</evidence>
<dbReference type="OrthoDB" id="1731002at2759"/>
<dbReference type="Proteomes" id="UP000652761">
    <property type="component" value="Unassembled WGS sequence"/>
</dbReference>
<dbReference type="AlphaFoldDB" id="A0A843W6Y7"/>
<dbReference type="EMBL" id="NMUH01003358">
    <property type="protein sequence ID" value="MQM05159.1"/>
    <property type="molecule type" value="Genomic_DNA"/>
</dbReference>
<accession>A0A843W6Y7</accession>
<organism evidence="1 2">
    <name type="scientific">Colocasia esculenta</name>
    <name type="common">Wild taro</name>
    <name type="synonym">Arum esculentum</name>
    <dbReference type="NCBI Taxonomy" id="4460"/>
    <lineage>
        <taxon>Eukaryota</taxon>
        <taxon>Viridiplantae</taxon>
        <taxon>Streptophyta</taxon>
        <taxon>Embryophyta</taxon>
        <taxon>Tracheophyta</taxon>
        <taxon>Spermatophyta</taxon>
        <taxon>Magnoliopsida</taxon>
        <taxon>Liliopsida</taxon>
        <taxon>Araceae</taxon>
        <taxon>Aroideae</taxon>
        <taxon>Colocasieae</taxon>
        <taxon>Colocasia</taxon>
    </lineage>
</organism>
<proteinExistence type="predicted"/>
<sequence length="103" mass="11275">MSLSMNVSDLVPHISELAVLIARDLDVNVSQVKVMNFEGEGNISLIKWGILPSNPSGFISGTAAMFMAHSQGIISRLTEHRVHLPENFGSYKLVEWKVEPPSG</sequence>
<feature type="non-terminal residue" evidence="1">
    <location>
        <position position="103"/>
    </location>
</feature>
<protein>
    <submittedName>
        <fullName evidence="1">Uncharacterized protein</fullName>
    </submittedName>
</protein>
<evidence type="ECO:0000313" key="1">
    <source>
        <dbReference type="EMBL" id="MQM05159.1"/>
    </source>
</evidence>
<comment type="caution">
    <text evidence="1">The sequence shown here is derived from an EMBL/GenBank/DDBJ whole genome shotgun (WGS) entry which is preliminary data.</text>
</comment>
<reference evidence="1" key="1">
    <citation type="submission" date="2017-07" db="EMBL/GenBank/DDBJ databases">
        <title>Taro Niue Genome Assembly and Annotation.</title>
        <authorList>
            <person name="Atibalentja N."/>
            <person name="Keating K."/>
            <person name="Fields C.J."/>
        </authorList>
    </citation>
    <scope>NUCLEOTIDE SEQUENCE</scope>
    <source>
        <strain evidence="1">Niue_2</strain>
        <tissue evidence="1">Leaf</tissue>
    </source>
</reference>
<keyword evidence="2" id="KW-1185">Reference proteome</keyword>
<gene>
    <name evidence="1" type="ORF">Taro_037967</name>
</gene>
<name>A0A843W6Y7_COLES</name>